<evidence type="ECO:0000313" key="2">
    <source>
        <dbReference type="Proteomes" id="UP000199542"/>
    </source>
</evidence>
<reference evidence="1 2" key="1">
    <citation type="submission" date="2016-10" db="EMBL/GenBank/DDBJ databases">
        <authorList>
            <person name="de Groot N.N."/>
        </authorList>
    </citation>
    <scope>NUCLEOTIDE SEQUENCE [LARGE SCALE GENOMIC DNA]</scope>
    <source>
        <strain evidence="1 2">CGMCC 1.3401</strain>
    </source>
</reference>
<gene>
    <name evidence="1" type="ORF">SAMN02927900_01294</name>
</gene>
<dbReference type="Proteomes" id="UP000199542">
    <property type="component" value="Unassembled WGS sequence"/>
</dbReference>
<accession>A0A1G4Q3C2</accession>
<proteinExistence type="predicted"/>
<evidence type="ECO:0000313" key="1">
    <source>
        <dbReference type="EMBL" id="SCW39076.1"/>
    </source>
</evidence>
<name>A0A1G4Q3C2_9HYPH</name>
<organism evidence="1 2">
    <name type="scientific">Rhizobium mongolense subsp. loessense</name>
    <dbReference type="NCBI Taxonomy" id="158890"/>
    <lineage>
        <taxon>Bacteria</taxon>
        <taxon>Pseudomonadati</taxon>
        <taxon>Pseudomonadota</taxon>
        <taxon>Alphaproteobacteria</taxon>
        <taxon>Hyphomicrobiales</taxon>
        <taxon>Rhizobiaceae</taxon>
        <taxon>Rhizobium/Agrobacterium group</taxon>
        <taxon>Rhizobium</taxon>
    </lineage>
</organism>
<dbReference type="EMBL" id="FMTM01000001">
    <property type="protein sequence ID" value="SCW39076.1"/>
    <property type="molecule type" value="Genomic_DNA"/>
</dbReference>
<dbReference type="RefSeq" id="WP_092584001.1">
    <property type="nucleotide sequence ID" value="NZ_FMTM01000001.1"/>
</dbReference>
<sequence length="102" mass="10680">MAYDTSGFKLLLGGLSGAGNMNTWLLDSVDAIATVNTSNYVSDGYKKGARQGDIVIVRTRTTTLSGPVTAVNYCWVIDEATGTDTLGIDLTDGLAVTPTDTD</sequence>
<dbReference type="AlphaFoldDB" id="A0A1G4Q3C2"/>
<protein>
    <submittedName>
        <fullName evidence="1">Uncharacterized protein</fullName>
    </submittedName>
</protein>